<reference evidence="2" key="1">
    <citation type="submission" date="2022-10" db="EMBL/GenBank/DDBJ databases">
        <title>Genome assembly of Pristionchus species.</title>
        <authorList>
            <person name="Yoshida K."/>
            <person name="Sommer R.J."/>
        </authorList>
    </citation>
    <scope>NUCLEOTIDE SEQUENCE [LARGE SCALE GENOMIC DNA]</scope>
    <source>
        <strain evidence="2">RS5460</strain>
    </source>
</reference>
<accession>A0AAN5CJW7</accession>
<organism evidence="1 2">
    <name type="scientific">Pristionchus mayeri</name>
    <dbReference type="NCBI Taxonomy" id="1317129"/>
    <lineage>
        <taxon>Eukaryota</taxon>
        <taxon>Metazoa</taxon>
        <taxon>Ecdysozoa</taxon>
        <taxon>Nematoda</taxon>
        <taxon>Chromadorea</taxon>
        <taxon>Rhabditida</taxon>
        <taxon>Rhabditina</taxon>
        <taxon>Diplogasteromorpha</taxon>
        <taxon>Diplogasteroidea</taxon>
        <taxon>Neodiplogasteridae</taxon>
        <taxon>Pristionchus</taxon>
    </lineage>
</organism>
<gene>
    <name evidence="1" type="ORF">PMAYCL1PPCAC_15910</name>
</gene>
<feature type="non-terminal residue" evidence="1">
    <location>
        <position position="172"/>
    </location>
</feature>
<dbReference type="EMBL" id="BTRK01000004">
    <property type="protein sequence ID" value="GMR45715.1"/>
    <property type="molecule type" value="Genomic_DNA"/>
</dbReference>
<evidence type="ECO:0000313" key="1">
    <source>
        <dbReference type="EMBL" id="GMR45715.1"/>
    </source>
</evidence>
<dbReference type="Proteomes" id="UP001328107">
    <property type="component" value="Unassembled WGS sequence"/>
</dbReference>
<comment type="caution">
    <text evidence="1">The sequence shown here is derived from an EMBL/GenBank/DDBJ whole genome shotgun (WGS) entry which is preliminary data.</text>
</comment>
<evidence type="ECO:0000313" key="2">
    <source>
        <dbReference type="Proteomes" id="UP001328107"/>
    </source>
</evidence>
<proteinExistence type="predicted"/>
<sequence>MAVMGDDPCARLMPFLLTYGVNEACPRRRCGGQEGPMILIRYRDAAGKLQTLQNFYINVLSYDSAVGMPQINFVGEATSATVYAMALACAEITNVSACPCQPLATFPDPTGAYQCTGPVAKNVLPPCPPSSLHIKATMALTGKMLNTFPTSLKATCMANTWFACVGDLAFYE</sequence>
<keyword evidence="2" id="KW-1185">Reference proteome</keyword>
<name>A0AAN5CJW7_9BILA</name>
<dbReference type="AlphaFoldDB" id="A0AAN5CJW7"/>
<protein>
    <submittedName>
        <fullName evidence="1">Uncharacterized protein</fullName>
    </submittedName>
</protein>